<sequence length="188" mass="21308">MKWSIQELRQIASDPLLISEKIDVKADLLERDSEILDISPVQVDGFLVYENHTVLVQLDLACNVTFTSTRSLSPVIVDNWQLRIRERLIEAGYQTDMIDSDDTIQLPLVNSQTVDLNEMIIQNIVVQKPSQRLTDQEKVTDKLASGQHWNLLTEADKADISLAEADQIDPRLQALQAFFQVDDESSDS</sequence>
<protein>
    <submittedName>
        <fullName evidence="1">Uncharacterized protein</fullName>
    </submittedName>
</protein>
<reference evidence="2" key="2">
    <citation type="submission" date="2016-01" db="EMBL/GenBank/DDBJ databases">
        <title>Six Aerococcus type strain genome sequencing and assembly using PacBio and Illumina Hiseq.</title>
        <authorList>
            <person name="Carkaci D."/>
            <person name="Dargis R."/>
            <person name="Nielsen X.C."/>
            <person name="Skovgaard O."/>
            <person name="Fuursted K."/>
            <person name="Christensen J.J."/>
        </authorList>
    </citation>
    <scope>NUCLEOTIDE SEQUENCE [LARGE SCALE GENOMIC DNA]</scope>
    <source>
        <strain evidence="2">CCUG42038B</strain>
    </source>
</reference>
<evidence type="ECO:0000313" key="1">
    <source>
        <dbReference type="EMBL" id="AMB99652.1"/>
    </source>
</evidence>
<reference evidence="1 2" key="1">
    <citation type="journal article" date="2016" name="Genome Announc.">
        <title>Complete Genome Sequences of Aerococcus christensenii CCUG 28831T, Aerococcus sanguinicola CCUG 43001T, Aerococcus urinae CCUG 36881T, Aerococcus urinaeequi CCUG 28094T, Aerococcus urinaehominis CCUG 42038 BT, and Aerococcus viridans CCUG 4311T.</title>
        <authorList>
            <person name="Carkaci D."/>
            <person name="Dargis R."/>
            <person name="Nielsen X.C."/>
            <person name="Skovgaard O."/>
            <person name="Fuursted K."/>
            <person name="Christensen J.J."/>
        </authorList>
    </citation>
    <scope>NUCLEOTIDE SEQUENCE [LARGE SCALE GENOMIC DNA]</scope>
    <source>
        <strain evidence="1 2">CCUG42038B</strain>
    </source>
</reference>
<name>A0A0X8FN02_9LACT</name>
<evidence type="ECO:0000313" key="2">
    <source>
        <dbReference type="Proteomes" id="UP000062260"/>
    </source>
</evidence>
<dbReference type="InterPro" id="IPR003772">
    <property type="entry name" value="YceD"/>
</dbReference>
<dbReference type="Proteomes" id="UP000062260">
    <property type="component" value="Chromosome"/>
</dbReference>
<gene>
    <name evidence="1" type="ORF">AWM75_06510</name>
</gene>
<dbReference type="STRING" id="128944.AWM75_06510"/>
<dbReference type="AlphaFoldDB" id="A0A0X8FN02"/>
<accession>A0A0X8FN02</accession>
<proteinExistence type="predicted"/>
<organism evidence="1 2">
    <name type="scientific">Aerococcus urinaehominis</name>
    <dbReference type="NCBI Taxonomy" id="128944"/>
    <lineage>
        <taxon>Bacteria</taxon>
        <taxon>Bacillati</taxon>
        <taxon>Bacillota</taxon>
        <taxon>Bacilli</taxon>
        <taxon>Lactobacillales</taxon>
        <taxon>Aerococcaceae</taxon>
        <taxon>Aerococcus</taxon>
    </lineage>
</organism>
<dbReference type="Pfam" id="PF02620">
    <property type="entry name" value="YceD"/>
    <property type="match status" value="1"/>
</dbReference>
<keyword evidence="2" id="KW-1185">Reference proteome</keyword>
<dbReference type="RefSeq" id="WP_067979823.1">
    <property type="nucleotide sequence ID" value="NZ_CP014163.1"/>
</dbReference>
<dbReference type="KEGG" id="auh:AWM75_06510"/>
<dbReference type="EMBL" id="CP014163">
    <property type="protein sequence ID" value="AMB99652.1"/>
    <property type="molecule type" value="Genomic_DNA"/>
</dbReference>
<dbReference type="OrthoDB" id="9790372at2"/>